<evidence type="ECO:0000313" key="4">
    <source>
        <dbReference type="EMBL" id="KZT43516.1"/>
    </source>
</evidence>
<feature type="compositionally biased region" description="Polar residues" evidence="2">
    <location>
        <begin position="165"/>
        <end position="181"/>
    </location>
</feature>
<dbReference type="AlphaFoldDB" id="A0A166I8U5"/>
<evidence type="ECO:0000256" key="1">
    <source>
        <dbReference type="ARBA" id="ARBA00022553"/>
    </source>
</evidence>
<feature type="compositionally biased region" description="Acidic residues" evidence="2">
    <location>
        <begin position="330"/>
        <end position="340"/>
    </location>
</feature>
<dbReference type="InterPro" id="IPR040746">
    <property type="entry name" value="THO1_MOS11_C"/>
</dbReference>
<dbReference type="Proteomes" id="UP000076798">
    <property type="component" value="Unassembled WGS sequence"/>
</dbReference>
<dbReference type="Pfam" id="PF18592">
    <property type="entry name" value="Tho1_MOS11_C"/>
    <property type="match status" value="1"/>
</dbReference>
<feature type="domain" description="THO1-MOS11 C-terminal" evidence="3">
    <location>
        <begin position="408"/>
        <end position="428"/>
    </location>
</feature>
<keyword evidence="1" id="KW-0597">Phosphoprotein</keyword>
<feature type="compositionally biased region" description="Basic and acidic residues" evidence="2">
    <location>
        <begin position="442"/>
        <end position="453"/>
    </location>
</feature>
<dbReference type="OrthoDB" id="445357at2759"/>
<dbReference type="PANTHER" id="PTHR46551">
    <property type="entry name" value="SAP DOMAIN-CONTAINING RIBONUCLEOPROTEIN"/>
    <property type="match status" value="1"/>
</dbReference>
<dbReference type="InterPro" id="IPR052240">
    <property type="entry name" value="SAP_domain_ribonucleoprotein"/>
</dbReference>
<evidence type="ECO:0000256" key="2">
    <source>
        <dbReference type="SAM" id="MobiDB-lite"/>
    </source>
</evidence>
<feature type="region of interest" description="Disordered" evidence="2">
    <location>
        <begin position="330"/>
        <end position="511"/>
    </location>
</feature>
<keyword evidence="5" id="KW-1185">Reference proteome</keyword>
<dbReference type="STRING" id="1314776.A0A166I8U5"/>
<feature type="region of interest" description="Disordered" evidence="2">
    <location>
        <begin position="156"/>
        <end position="181"/>
    </location>
</feature>
<evidence type="ECO:0000259" key="3">
    <source>
        <dbReference type="Pfam" id="PF18592"/>
    </source>
</evidence>
<gene>
    <name evidence="4" type="ORF">SISSUDRAFT_1029693</name>
</gene>
<dbReference type="EMBL" id="KV428007">
    <property type="protein sequence ID" value="KZT43516.1"/>
    <property type="molecule type" value="Genomic_DNA"/>
</dbReference>
<feature type="compositionally biased region" description="Low complexity" evidence="2">
    <location>
        <begin position="355"/>
        <end position="369"/>
    </location>
</feature>
<protein>
    <recommendedName>
        <fullName evidence="3">THO1-MOS11 C-terminal domain-containing protein</fullName>
    </recommendedName>
</protein>
<organism evidence="4 5">
    <name type="scientific">Sistotremastrum suecicum HHB10207 ss-3</name>
    <dbReference type="NCBI Taxonomy" id="1314776"/>
    <lineage>
        <taxon>Eukaryota</taxon>
        <taxon>Fungi</taxon>
        <taxon>Dikarya</taxon>
        <taxon>Basidiomycota</taxon>
        <taxon>Agaricomycotina</taxon>
        <taxon>Agaricomycetes</taxon>
        <taxon>Sistotremastrales</taxon>
        <taxon>Sistotremastraceae</taxon>
        <taxon>Sistotremastrum</taxon>
    </lineage>
</organism>
<feature type="compositionally biased region" description="Basic and acidic residues" evidence="2">
    <location>
        <begin position="468"/>
        <end position="483"/>
    </location>
</feature>
<feature type="region of interest" description="Disordered" evidence="2">
    <location>
        <begin position="1"/>
        <end position="48"/>
    </location>
</feature>
<evidence type="ECO:0000313" key="5">
    <source>
        <dbReference type="Proteomes" id="UP000076798"/>
    </source>
</evidence>
<name>A0A166I8U5_9AGAM</name>
<dbReference type="GO" id="GO:0016973">
    <property type="term" value="P:poly(A)+ mRNA export from nucleus"/>
    <property type="evidence" value="ECO:0007669"/>
    <property type="project" value="TreeGrafter"/>
</dbReference>
<dbReference type="GO" id="GO:0005634">
    <property type="term" value="C:nucleus"/>
    <property type="evidence" value="ECO:0007669"/>
    <property type="project" value="TreeGrafter"/>
</dbReference>
<sequence>MVTSWTSPLRHPYLDMPSLKRKHSYDGSPTSSSDELPPAFPAFPSSPVTPVDVVNSLDHFDHNPSKRRRCETLERDFRELSLEKPEPRPLGIWLEHQPVDRPFGYTPMTDEDETIIDLTTTPPPVVVSAPPAPEVKMHTQTWYEPEKDRIVVVSLDDSDSEPSSPTLKPQDSSFLSPTASPNDKLVTEAMLMAMREPTSSSPKTLPPLPLILFDPDRRGDLTKLQRLTTETGRTDEMDIVLDRDAMEFEILASPLPLWKPSCKKTLKVVDLKQILTKANVTVGAKANKADLVAKILASPEALRVANGDGDEHTGSAAPAVADRLQDDDLLAPPEDIDWDISDPTPSAPVVPPPTAASTTSAKPVSAAAPPVQPPQPSETPAAPSQDEAEKPAVEPSNGAATVEAAAAKADEEAEKRKARAARFGIPVVEPKAPKPPRQPKAAAKEQSKADAPKPKAPTQPKAAVIKTTVDDTEKVQKRAERFGLNKPTAPSTGEKRSRASIAVDEEEEEKRKKRAARFGASVSSLYLSHALNGLSSNLWHPDSDLHSAYWLTASPGQKNVHQLLGQSRILVLTCASALEHISVSYEDSIIRTVRRAPTVQVS</sequence>
<feature type="compositionally biased region" description="Pro residues" evidence="2">
    <location>
        <begin position="345"/>
        <end position="354"/>
    </location>
</feature>
<reference evidence="4 5" key="1">
    <citation type="journal article" date="2016" name="Mol. Biol. Evol.">
        <title>Comparative Genomics of Early-Diverging Mushroom-Forming Fungi Provides Insights into the Origins of Lignocellulose Decay Capabilities.</title>
        <authorList>
            <person name="Nagy L.G."/>
            <person name="Riley R."/>
            <person name="Tritt A."/>
            <person name="Adam C."/>
            <person name="Daum C."/>
            <person name="Floudas D."/>
            <person name="Sun H."/>
            <person name="Yadav J.S."/>
            <person name="Pangilinan J."/>
            <person name="Larsson K.H."/>
            <person name="Matsuura K."/>
            <person name="Barry K."/>
            <person name="Labutti K."/>
            <person name="Kuo R."/>
            <person name="Ohm R.A."/>
            <person name="Bhattacharya S.S."/>
            <person name="Shirouzu T."/>
            <person name="Yoshinaga Y."/>
            <person name="Martin F.M."/>
            <person name="Grigoriev I.V."/>
            <person name="Hibbett D.S."/>
        </authorList>
    </citation>
    <scope>NUCLEOTIDE SEQUENCE [LARGE SCALE GENOMIC DNA]</scope>
    <source>
        <strain evidence="4 5">HHB10207 ss-3</strain>
    </source>
</reference>
<dbReference type="PANTHER" id="PTHR46551:SF1">
    <property type="entry name" value="SAP DOMAIN-CONTAINING RIBONUCLEOPROTEIN"/>
    <property type="match status" value="1"/>
</dbReference>
<proteinExistence type="predicted"/>
<accession>A0A166I8U5</accession>